<feature type="disulfide bond" evidence="10">
    <location>
        <begin position="1475"/>
        <end position="1490"/>
    </location>
</feature>
<comment type="subcellular location">
    <subcellularLocation>
        <location evidence="1">Membrane</location>
        <topology evidence="1">Single-pass membrane protein</topology>
    </subcellularLocation>
</comment>
<keyword evidence="6 13" id="KW-0472">Membrane</keyword>
<feature type="domain" description="EGF-like" evidence="15">
    <location>
        <begin position="917"/>
        <end position="955"/>
    </location>
</feature>
<dbReference type="PRINTS" id="PR00261">
    <property type="entry name" value="LDLRECEPTOR"/>
</dbReference>
<dbReference type="PROSITE" id="PS01209">
    <property type="entry name" value="LDLRA_1"/>
    <property type="match status" value="1"/>
</dbReference>
<dbReference type="InterPro" id="IPR023415">
    <property type="entry name" value="LDLR_class-A_CS"/>
</dbReference>
<evidence type="ECO:0000313" key="16">
    <source>
        <dbReference type="Proteomes" id="UP000887565"/>
    </source>
</evidence>
<protein>
    <submittedName>
        <fullName evidence="17">EGF-like domain-containing protein</fullName>
    </submittedName>
</protein>
<dbReference type="InterPro" id="IPR000742">
    <property type="entry name" value="EGF"/>
</dbReference>
<feature type="repeat" description="LDL-receptor class B" evidence="11">
    <location>
        <begin position="430"/>
        <end position="472"/>
    </location>
</feature>
<organism evidence="16 17">
    <name type="scientific">Romanomermis culicivorax</name>
    <name type="common">Nematode worm</name>
    <dbReference type="NCBI Taxonomy" id="13658"/>
    <lineage>
        <taxon>Eukaryota</taxon>
        <taxon>Metazoa</taxon>
        <taxon>Ecdysozoa</taxon>
        <taxon>Nematoda</taxon>
        <taxon>Enoplea</taxon>
        <taxon>Dorylaimia</taxon>
        <taxon>Mermithida</taxon>
        <taxon>Mermithoidea</taxon>
        <taxon>Mermithidae</taxon>
        <taxon>Romanomermis</taxon>
    </lineage>
</organism>
<evidence type="ECO:0000256" key="7">
    <source>
        <dbReference type="ARBA" id="ARBA00023157"/>
    </source>
</evidence>
<feature type="transmembrane region" description="Helical" evidence="13">
    <location>
        <begin position="1544"/>
        <end position="1572"/>
    </location>
</feature>
<feature type="compositionally biased region" description="Basic residues" evidence="12">
    <location>
        <begin position="1773"/>
        <end position="1789"/>
    </location>
</feature>
<evidence type="ECO:0000256" key="5">
    <source>
        <dbReference type="ARBA" id="ARBA00022737"/>
    </source>
</evidence>
<feature type="region of interest" description="Disordered" evidence="12">
    <location>
        <begin position="1840"/>
        <end position="1860"/>
    </location>
</feature>
<evidence type="ECO:0000256" key="13">
    <source>
        <dbReference type="SAM" id="Phobius"/>
    </source>
</evidence>
<evidence type="ECO:0000256" key="10">
    <source>
        <dbReference type="PROSITE-ProRule" id="PRU00124"/>
    </source>
</evidence>
<dbReference type="SMART" id="SM00192">
    <property type="entry name" value="LDLa"/>
    <property type="match status" value="3"/>
</dbReference>
<keyword evidence="8" id="KW-0675">Receptor</keyword>
<evidence type="ECO:0000256" key="6">
    <source>
        <dbReference type="ARBA" id="ARBA00023136"/>
    </source>
</evidence>
<dbReference type="PROSITE" id="PS50068">
    <property type="entry name" value="LDLRA_2"/>
    <property type="match status" value="3"/>
</dbReference>
<dbReference type="Proteomes" id="UP000887565">
    <property type="component" value="Unplaced"/>
</dbReference>
<dbReference type="PROSITE" id="PS51120">
    <property type="entry name" value="LDLRB"/>
    <property type="match status" value="2"/>
</dbReference>
<feature type="domain" description="EGF-like" evidence="15">
    <location>
        <begin position="300"/>
        <end position="339"/>
    </location>
</feature>
<keyword evidence="2" id="KW-0245">EGF-like domain</keyword>
<dbReference type="Pfam" id="PF00058">
    <property type="entry name" value="Ldl_recept_b"/>
    <property type="match status" value="1"/>
</dbReference>
<feature type="region of interest" description="Disordered" evidence="12">
    <location>
        <begin position="1769"/>
        <end position="1798"/>
    </location>
</feature>
<dbReference type="WBParaSite" id="nRc.2.0.1.t00881-RA">
    <property type="protein sequence ID" value="nRc.2.0.1.t00881-RA"/>
    <property type="gene ID" value="nRc.2.0.1.g00881"/>
</dbReference>
<keyword evidence="16" id="KW-1185">Reference proteome</keyword>
<reference evidence="17" key="1">
    <citation type="submission" date="2022-11" db="UniProtKB">
        <authorList>
            <consortium name="WormBaseParasite"/>
        </authorList>
    </citation>
    <scope>IDENTIFICATION</scope>
</reference>
<evidence type="ECO:0000256" key="2">
    <source>
        <dbReference type="ARBA" id="ARBA00022536"/>
    </source>
</evidence>
<feature type="compositionally biased region" description="Low complexity" evidence="12">
    <location>
        <begin position="1654"/>
        <end position="1665"/>
    </location>
</feature>
<keyword evidence="13" id="KW-0812">Transmembrane</keyword>
<keyword evidence="7 10" id="KW-1015">Disulfide bond</keyword>
<feature type="domain" description="EGF-like" evidence="15">
    <location>
        <begin position="1328"/>
        <end position="1371"/>
    </location>
</feature>
<dbReference type="SMART" id="SM00135">
    <property type="entry name" value="LY"/>
    <property type="match status" value="10"/>
</dbReference>
<dbReference type="SUPFAM" id="SSF63825">
    <property type="entry name" value="YWTD domain"/>
    <property type="match status" value="3"/>
</dbReference>
<evidence type="ECO:0000256" key="14">
    <source>
        <dbReference type="SAM" id="SignalP"/>
    </source>
</evidence>
<evidence type="ECO:0000313" key="17">
    <source>
        <dbReference type="WBParaSite" id="nRc.2.0.1.t00881-RA"/>
    </source>
</evidence>
<comment type="caution">
    <text evidence="10">Lacks conserved residue(s) required for the propagation of feature annotation.</text>
</comment>
<dbReference type="Gene3D" id="2.120.10.30">
    <property type="entry name" value="TolB, C-terminal domain"/>
    <property type="match status" value="4"/>
</dbReference>
<feature type="chain" id="PRO_5037779440" evidence="14">
    <location>
        <begin position="18"/>
        <end position="1880"/>
    </location>
</feature>
<dbReference type="GO" id="GO:0006897">
    <property type="term" value="P:endocytosis"/>
    <property type="evidence" value="ECO:0007669"/>
    <property type="project" value="UniProtKB-KW"/>
</dbReference>
<dbReference type="PANTHER" id="PTHR46513:SF41">
    <property type="entry name" value="LOW-DENSITY LIPOPROTEIN RECEPTOR-RELATED PROTEIN"/>
    <property type="match status" value="1"/>
</dbReference>
<evidence type="ECO:0000256" key="3">
    <source>
        <dbReference type="ARBA" id="ARBA00022583"/>
    </source>
</evidence>
<keyword evidence="13" id="KW-1133">Transmembrane helix</keyword>
<dbReference type="InterPro" id="IPR011042">
    <property type="entry name" value="6-blade_b-propeller_TolB-like"/>
</dbReference>
<evidence type="ECO:0000256" key="8">
    <source>
        <dbReference type="ARBA" id="ARBA00023170"/>
    </source>
</evidence>
<sequence>MKSLLPLLLYQASAVIASISPTFLVENKGHEIKLIDHTGSRVLVSRLEYNIAMDVDMEWNLVFYVNDQDKLIIFHIDRPENQFVTSIEINELTDCLCVDWISKIVYWSDRETQRLEMASYAQYKSENIVQQNLPRVPIIYQGLYHISHLCIDPEKRYLFFVHYFDYTTIERTNLDGSNRTVVFDLQNQEALSMTLDRRRLQIYFAANDNIFSIDYDHNSLIKPNRIFDVVRNAGMVETLTLDKDYLYWANQSGLFYVSLKGRPSKVNRLNFPIDAEPLIIRIMDASAKKMASKLDRRKYPCLIDNGRCSHICIHASDAPFGRKCFCPTGFRLINQTTCAEKISKILLLAQRSELRMISLDTNDYTDQRLSITPKNAIAVDYDYLNNEIYYSDGDLRTINCAKLNQKKEDVEIVVEDAGYSDGVVIDWVSRNLYWTDNAKYRIGVMNIDKKFLRIIVSSGLNKPRAIVVDPKRGYLYWSDWREDDPKIERSFLDGSNREIIATFARGSYPNGLSLDIENNYLYYVDAKNDKIVRFNASNIADSVVLQKQEEFHIFGFTMLNDYIYLSDWVKRRLIKMDRNSKNGDLFVLRDNLADLMGIKAIDLENPPGIVCSCPSHLDLSDDGKNCVVSRGCIIYVKSETSSNITPSSVSKQSLMKQCLDYKIFNPYAIPYTISDGALVSGDYSWKTQTMYWIYKEDSDFVSIKEIDFNGTDRNNIDNGISPVEGIAIDWISSNLYFSDSFYNSIQVMHMVHRRRRVLIWRNIAPRQLVVHPRGNALFWVDRGFNGRPSLKKSDLAGYDIEDLYCDDYVFNRRILSLVIDRESNILYFADSKNIFSVDWRNRYCRMLTMDGHSEPMSLALYHGKLLWVNKLDTKLRICSTNEMCSTEDLFYNSSTSMISMMAVYDEEQKNAKEVSNACRESRSHACYDLCLPSVASGALCACATHYLTMSSDDCARTRVFRLILAPRSFLLFSQRETIYRTVIEDTNAYLEAYSTYGGPPPILLLRNKSLAMPLVLLAYDPRLERIIWISADDYDENTYWLHMSSDAQEAASRNSVMTNSVFGELYWLRADAVKFLVGSEIVHAVHDPFTSSVFWIENSTHYSVMASRLDQIHQSESHFRLLNNPDAEIVDLSIDGRRRLLYYVDKSRMSLQLEKKSNDKQYLSRHTIYVCQLFEFSKRLSQFGLPCTIFRENIDGPMSLFTVDSISGSVVWVESPMVNGKQKTVINKIDSLSHSSRFDMGYDIDLLALTVHDKRIFFVRFDQNSSPYSSDEVDSVKKIRRGRLEFMPLDFAQDYEKGVVLMHYVLIDEVPKLWPMSEDIFVGAKVSPCPSPHCSHFCWPVSMSSKSIATNGYECGCPVDMILSSNNKTCGNRVPCQPNQFLCNDGQKCVDYDKLCNLHDDCADKSDESDLLCDCSTDPSDWQRDKLYSSNLLSRSSLLDDRPGIPKNGWKSSRPQNKYRCGNHRHVCIDKSKFCDNVTDCPDRYDEIGCDCPRKIMCQRDEIGVLTICLNEHLLCDNRNDCYDKLDEICPSDRIPHGIAPTTWGLIIIAMFTYTAKVLFIAVALLVAYFTCRSSKNDAGPMTTIINQRTNNVNNVHLNFLDNSSCMNEPRTLSTVIEMRTRIDTDQNNEDIGSRIKTRTNSDSMGNRSATRMSVSSNSASDVSSGIHRRPVFHYCSSNDENMQHSPPKLPSLASGYTKMSTQKKSTFSFNGPLKLWEPVTPAPKLSSGSLPDVELRYMYATDACRNVKSNRVSSVRDSTNSRLSIHVVQHGRPPHKPRKKHHVRRHRMQTPNSPPPGYYQVVTQPHVPHLSETTTLLYENTCSTTTEAAPCTSNRARIAGDSPAKLPPPAPPNSCFDVEESDDLDDMYHCDDCKRKEMI</sequence>
<dbReference type="InterPro" id="IPR000033">
    <property type="entry name" value="LDLR_classB_rpt"/>
</dbReference>
<dbReference type="GO" id="GO:0016020">
    <property type="term" value="C:membrane"/>
    <property type="evidence" value="ECO:0007669"/>
    <property type="project" value="UniProtKB-SubCell"/>
</dbReference>
<accession>A0A915HHT8</accession>
<keyword evidence="5" id="KW-0677">Repeat</keyword>
<feature type="region of interest" description="Disordered" evidence="12">
    <location>
        <begin position="1633"/>
        <end position="1665"/>
    </location>
</feature>
<dbReference type="Gene3D" id="4.10.400.10">
    <property type="entry name" value="Low-density Lipoprotein Receptor"/>
    <property type="match status" value="2"/>
</dbReference>
<evidence type="ECO:0000256" key="12">
    <source>
        <dbReference type="SAM" id="MobiDB-lite"/>
    </source>
</evidence>
<dbReference type="PANTHER" id="PTHR46513">
    <property type="entry name" value="VITELLOGENIN RECEPTOR-LIKE PROTEIN-RELATED-RELATED"/>
    <property type="match status" value="1"/>
</dbReference>
<dbReference type="Pfam" id="PF00057">
    <property type="entry name" value="Ldl_recept_a"/>
    <property type="match status" value="1"/>
</dbReference>
<dbReference type="SMART" id="SM00181">
    <property type="entry name" value="EGF"/>
    <property type="match status" value="3"/>
</dbReference>
<proteinExistence type="predicted"/>
<keyword evidence="9" id="KW-0325">Glycoprotein</keyword>
<evidence type="ECO:0000256" key="1">
    <source>
        <dbReference type="ARBA" id="ARBA00004167"/>
    </source>
</evidence>
<feature type="compositionally biased region" description="Polar residues" evidence="12">
    <location>
        <begin position="1639"/>
        <end position="1653"/>
    </location>
</feature>
<dbReference type="FunFam" id="2.120.10.30:FF:000241">
    <property type="entry name" value="Low-density lipoprotein receptor-related protein 6"/>
    <property type="match status" value="1"/>
</dbReference>
<evidence type="ECO:0000256" key="9">
    <source>
        <dbReference type="ARBA" id="ARBA00023180"/>
    </source>
</evidence>
<evidence type="ECO:0000256" key="11">
    <source>
        <dbReference type="PROSITE-ProRule" id="PRU00461"/>
    </source>
</evidence>
<dbReference type="SUPFAM" id="SSF57424">
    <property type="entry name" value="LDL receptor-like module"/>
    <property type="match status" value="2"/>
</dbReference>
<name>A0A915HHT8_ROMCU</name>
<keyword evidence="3" id="KW-0254">Endocytosis</keyword>
<keyword evidence="4 14" id="KW-0732">Signal</keyword>
<feature type="signal peptide" evidence="14">
    <location>
        <begin position="1"/>
        <end position="17"/>
    </location>
</feature>
<evidence type="ECO:0000256" key="4">
    <source>
        <dbReference type="ARBA" id="ARBA00022729"/>
    </source>
</evidence>
<dbReference type="CDD" id="cd00112">
    <property type="entry name" value="LDLa"/>
    <property type="match status" value="2"/>
</dbReference>
<dbReference type="InterPro" id="IPR050778">
    <property type="entry name" value="Cueball_EGF_LRP_Nidogen"/>
</dbReference>
<feature type="repeat" description="LDL-receptor class B" evidence="11">
    <location>
        <begin position="473"/>
        <end position="518"/>
    </location>
</feature>
<dbReference type="InterPro" id="IPR036055">
    <property type="entry name" value="LDL_receptor-like_sf"/>
</dbReference>
<dbReference type="InterPro" id="IPR002172">
    <property type="entry name" value="LDrepeatLR_classA_rpt"/>
</dbReference>
<dbReference type="OMA" id="AIKQTRW"/>
<evidence type="ECO:0000259" key="15">
    <source>
        <dbReference type="SMART" id="SM00181"/>
    </source>
</evidence>